<evidence type="ECO:0000313" key="10">
    <source>
        <dbReference type="Proteomes" id="UP000603708"/>
    </source>
</evidence>
<dbReference type="Gene3D" id="1.10.630.10">
    <property type="entry name" value="Cytochrome P450"/>
    <property type="match status" value="1"/>
</dbReference>
<accession>A0A919L9E2</accession>
<dbReference type="InterPro" id="IPR002401">
    <property type="entry name" value="Cyt_P450_E_grp-I"/>
</dbReference>
<keyword evidence="6 8" id="KW-0503">Monooxygenase</keyword>
<dbReference type="GO" id="GO:0020037">
    <property type="term" value="F:heme binding"/>
    <property type="evidence" value="ECO:0007669"/>
    <property type="project" value="InterPro"/>
</dbReference>
<name>A0A919L9E2_9ACTN</name>
<dbReference type="InterPro" id="IPR050196">
    <property type="entry name" value="Cytochrome_P450_Monoox"/>
</dbReference>
<keyword evidence="10" id="KW-1185">Reference proteome</keyword>
<evidence type="ECO:0000256" key="1">
    <source>
        <dbReference type="ARBA" id="ARBA00010617"/>
    </source>
</evidence>
<dbReference type="SUPFAM" id="SSF48264">
    <property type="entry name" value="Cytochrome P450"/>
    <property type="match status" value="1"/>
</dbReference>
<dbReference type="InterPro" id="IPR001128">
    <property type="entry name" value="Cyt_P450"/>
</dbReference>
<dbReference type="PRINTS" id="PR00463">
    <property type="entry name" value="EP450I"/>
</dbReference>
<dbReference type="PANTHER" id="PTHR24291:SF50">
    <property type="entry name" value="BIFUNCTIONAL ALBAFLAVENONE MONOOXYGENASE_TERPENE SYNTHASE"/>
    <property type="match status" value="1"/>
</dbReference>
<evidence type="ECO:0000256" key="6">
    <source>
        <dbReference type="ARBA" id="ARBA00023033"/>
    </source>
</evidence>
<dbReference type="AlphaFoldDB" id="A0A919L9E2"/>
<keyword evidence="2 7" id="KW-0349">Heme</keyword>
<dbReference type="InterPro" id="IPR036396">
    <property type="entry name" value="Cyt_P450_sf"/>
</dbReference>
<keyword evidence="5 7" id="KW-0408">Iron</keyword>
<keyword evidence="4 8" id="KW-0560">Oxidoreductase</keyword>
<reference evidence="9" key="2">
    <citation type="submission" date="2020-09" db="EMBL/GenBank/DDBJ databases">
        <authorList>
            <person name="Sun Q."/>
            <person name="Ohkuma M."/>
        </authorList>
    </citation>
    <scope>NUCLEOTIDE SEQUENCE</scope>
    <source>
        <strain evidence="9">JCM 5069</strain>
    </source>
</reference>
<evidence type="ECO:0000256" key="5">
    <source>
        <dbReference type="ARBA" id="ARBA00023004"/>
    </source>
</evidence>
<dbReference type="PRINTS" id="PR00385">
    <property type="entry name" value="P450"/>
</dbReference>
<dbReference type="Proteomes" id="UP000603708">
    <property type="component" value="Unassembled WGS sequence"/>
</dbReference>
<evidence type="ECO:0000313" key="9">
    <source>
        <dbReference type="EMBL" id="GHH88798.1"/>
    </source>
</evidence>
<evidence type="ECO:0000256" key="4">
    <source>
        <dbReference type="ARBA" id="ARBA00023002"/>
    </source>
</evidence>
<proteinExistence type="inferred from homology"/>
<comment type="caution">
    <text evidence="9">The sequence shown here is derived from an EMBL/GenBank/DDBJ whole genome shotgun (WGS) entry which is preliminary data.</text>
</comment>
<gene>
    <name evidence="9" type="ORF">GCM10018793_69840</name>
</gene>
<evidence type="ECO:0000256" key="3">
    <source>
        <dbReference type="ARBA" id="ARBA00022723"/>
    </source>
</evidence>
<dbReference type="EMBL" id="BNCD01000043">
    <property type="protein sequence ID" value="GHH88798.1"/>
    <property type="molecule type" value="Genomic_DNA"/>
</dbReference>
<evidence type="ECO:0000256" key="2">
    <source>
        <dbReference type="ARBA" id="ARBA00022617"/>
    </source>
</evidence>
<dbReference type="GO" id="GO:0016705">
    <property type="term" value="F:oxidoreductase activity, acting on paired donors, with incorporation or reduction of molecular oxygen"/>
    <property type="evidence" value="ECO:0007669"/>
    <property type="project" value="InterPro"/>
</dbReference>
<evidence type="ECO:0000256" key="8">
    <source>
        <dbReference type="RuleBase" id="RU000461"/>
    </source>
</evidence>
<protein>
    <recommendedName>
        <fullName evidence="11">Cytochrome P450</fullName>
    </recommendedName>
</protein>
<evidence type="ECO:0000256" key="7">
    <source>
        <dbReference type="PIRSR" id="PIRSR602401-1"/>
    </source>
</evidence>
<dbReference type="Pfam" id="PF00067">
    <property type="entry name" value="p450"/>
    <property type="match status" value="1"/>
</dbReference>
<comment type="similarity">
    <text evidence="1 8">Belongs to the cytochrome P450 family.</text>
</comment>
<dbReference type="PANTHER" id="PTHR24291">
    <property type="entry name" value="CYTOCHROME P450 FAMILY 4"/>
    <property type="match status" value="1"/>
</dbReference>
<dbReference type="GO" id="GO:0004497">
    <property type="term" value="F:monooxygenase activity"/>
    <property type="evidence" value="ECO:0007669"/>
    <property type="project" value="UniProtKB-KW"/>
</dbReference>
<reference evidence="9" key="1">
    <citation type="journal article" date="2014" name="Int. J. Syst. Evol. Microbiol.">
        <title>Complete genome sequence of Corynebacterium casei LMG S-19264T (=DSM 44701T), isolated from a smear-ripened cheese.</title>
        <authorList>
            <consortium name="US DOE Joint Genome Institute (JGI-PGF)"/>
            <person name="Walter F."/>
            <person name="Albersmeier A."/>
            <person name="Kalinowski J."/>
            <person name="Ruckert C."/>
        </authorList>
    </citation>
    <scope>NUCLEOTIDE SEQUENCE</scope>
    <source>
        <strain evidence="9">JCM 5069</strain>
    </source>
</reference>
<feature type="binding site" description="axial binding residue" evidence="7">
    <location>
        <position position="403"/>
    </location>
    <ligand>
        <name>heme</name>
        <dbReference type="ChEBI" id="CHEBI:30413"/>
    </ligand>
    <ligandPart>
        <name>Fe</name>
        <dbReference type="ChEBI" id="CHEBI:18248"/>
    </ligandPart>
</feature>
<dbReference type="InterPro" id="IPR017972">
    <property type="entry name" value="Cyt_P450_CS"/>
</dbReference>
<sequence length="454" mass="49958">MEAGMTREAPRVAGGTLLGTLLDLRDDTVGLYLRAHRDHGDVVRFPLGPPGLRAYLYGVFSADGVQQVLGTGAANFRKDNHIYGEIRASLGNGLLTSQDDDYVFQRRLVQPLFTRRRVDGYAAAIHTEAAATAGRWAARPDPVVDLAAEMAEFALRATSRILFGADLDETVEVVRRCFPVLGEQVLRRGANPFSPPRSWPTAVNRRAAAAQRELYAVCDRLIAERHACAASADGDDMMTMLIRARDEDGSRLDSQAVRDQILVFLLAGHESTATALAFALHLLALHPEAQQKAQAEVDEILGGREPGAEDRDRLPYLTMVLKEAMRLYPSVPITGRRTVAETEIGGFRIPAGADVTVSPYVTHRHPAYWTDPEVFDPARFAPEAEADRPRYAYFPFGRGPRACIGQHFTMLEASIALACFLQRFGLTAIDTDIPMEVGITMRPCAPIRVRLVPR</sequence>
<comment type="cofactor">
    <cofactor evidence="7">
        <name>heme</name>
        <dbReference type="ChEBI" id="CHEBI:30413"/>
    </cofactor>
</comment>
<evidence type="ECO:0008006" key="11">
    <source>
        <dbReference type="Google" id="ProtNLM"/>
    </source>
</evidence>
<organism evidence="9 10">
    <name type="scientific">Streptomyces sulfonofaciens</name>
    <dbReference type="NCBI Taxonomy" id="68272"/>
    <lineage>
        <taxon>Bacteria</taxon>
        <taxon>Bacillati</taxon>
        <taxon>Actinomycetota</taxon>
        <taxon>Actinomycetes</taxon>
        <taxon>Kitasatosporales</taxon>
        <taxon>Streptomycetaceae</taxon>
        <taxon>Streptomyces</taxon>
    </lineage>
</organism>
<dbReference type="GO" id="GO:0005506">
    <property type="term" value="F:iron ion binding"/>
    <property type="evidence" value="ECO:0007669"/>
    <property type="project" value="InterPro"/>
</dbReference>
<keyword evidence="3 7" id="KW-0479">Metal-binding</keyword>
<dbReference type="PROSITE" id="PS00086">
    <property type="entry name" value="CYTOCHROME_P450"/>
    <property type="match status" value="1"/>
</dbReference>